<evidence type="ECO:0000256" key="1">
    <source>
        <dbReference type="SAM" id="SignalP"/>
    </source>
</evidence>
<feature type="domain" description="SGNH hydrolase-type esterase" evidence="2">
    <location>
        <begin position="35"/>
        <end position="223"/>
    </location>
</feature>
<dbReference type="PANTHER" id="PTHR30383:SF5">
    <property type="entry name" value="SGNH HYDROLASE-TYPE ESTERASE DOMAIN-CONTAINING PROTEIN"/>
    <property type="match status" value="1"/>
</dbReference>
<dbReference type="Gene3D" id="3.40.50.1110">
    <property type="entry name" value="SGNH hydrolase"/>
    <property type="match status" value="1"/>
</dbReference>
<evidence type="ECO:0000313" key="3">
    <source>
        <dbReference type="EMBL" id="MDN3687978.1"/>
    </source>
</evidence>
<keyword evidence="4" id="KW-1185">Reference proteome</keyword>
<evidence type="ECO:0000259" key="2">
    <source>
        <dbReference type="Pfam" id="PF13472"/>
    </source>
</evidence>
<dbReference type="CDD" id="cd01834">
    <property type="entry name" value="SGNH_hydrolase_like_2"/>
    <property type="match status" value="1"/>
</dbReference>
<proteinExistence type="predicted"/>
<protein>
    <submittedName>
        <fullName evidence="3">SGNH/GDSL hydrolase family protein</fullName>
        <ecNumber evidence="3">3.1.-.-</ecNumber>
    </submittedName>
</protein>
<dbReference type="SUPFAM" id="SSF52266">
    <property type="entry name" value="SGNH hydrolase"/>
    <property type="match status" value="1"/>
</dbReference>
<dbReference type="InterPro" id="IPR013830">
    <property type="entry name" value="SGNH_hydro"/>
</dbReference>
<evidence type="ECO:0000313" key="4">
    <source>
        <dbReference type="Proteomes" id="UP001236663"/>
    </source>
</evidence>
<accession>A0ABT8C832</accession>
<sequence>MIARAIVCFACYFLTFPLPAQSSYSIPNDSKKILFLGNSISYAGHYLTYVETYLRLMHPERNWEFINLGLPSETVSGLSEEGHASGRFPRPDLHERLDRVLKAVEPDFIFSCYGMNDGIYLPFDESRFSAYKKGQGKLQQKADALGIPLVHLTPPVYDRAQDPAYAAVLSVYASWMVSQRYTQDWKVIDLYWPMRKFLEDRRESNPAFALTTDGIHPGEQGHWLMARSLLKGIGESQHLEADLHKEVFDSIPLGAELLPLVREKQELTRDAWLTFTGHERPGLREGLPMDQALSKKDELMQAISTLLSTGKIR</sequence>
<dbReference type="InterPro" id="IPR036514">
    <property type="entry name" value="SGNH_hydro_sf"/>
</dbReference>
<reference evidence="4" key="1">
    <citation type="journal article" date="2019" name="Int. J. Syst. Evol. Microbiol.">
        <title>The Global Catalogue of Microorganisms (GCM) 10K type strain sequencing project: providing services to taxonomists for standard genome sequencing and annotation.</title>
        <authorList>
            <consortium name="The Broad Institute Genomics Platform"/>
            <consortium name="The Broad Institute Genome Sequencing Center for Infectious Disease"/>
            <person name="Wu L."/>
            <person name="Ma J."/>
        </authorList>
    </citation>
    <scope>NUCLEOTIDE SEQUENCE [LARGE SCALE GENOMIC DNA]</scope>
    <source>
        <strain evidence="4">CECT 7706</strain>
    </source>
</reference>
<feature type="chain" id="PRO_5046783881" evidence="1">
    <location>
        <begin position="21"/>
        <end position="313"/>
    </location>
</feature>
<dbReference type="EMBL" id="JAUFQS010000007">
    <property type="protein sequence ID" value="MDN3687978.1"/>
    <property type="molecule type" value="Genomic_DNA"/>
</dbReference>
<comment type="caution">
    <text evidence="3">The sequence shown here is derived from an EMBL/GenBank/DDBJ whole genome shotgun (WGS) entry which is preliminary data.</text>
</comment>
<dbReference type="Proteomes" id="UP001236663">
    <property type="component" value="Unassembled WGS sequence"/>
</dbReference>
<dbReference type="InterPro" id="IPR051532">
    <property type="entry name" value="Ester_Hydrolysis_Enzymes"/>
</dbReference>
<dbReference type="GO" id="GO:0016787">
    <property type="term" value="F:hydrolase activity"/>
    <property type="evidence" value="ECO:0007669"/>
    <property type="project" value="UniProtKB-KW"/>
</dbReference>
<dbReference type="PANTHER" id="PTHR30383">
    <property type="entry name" value="THIOESTERASE 1/PROTEASE 1/LYSOPHOSPHOLIPASE L1"/>
    <property type="match status" value="1"/>
</dbReference>
<organism evidence="3 4">
    <name type="scientific">Cyclobacterium jeungdonense</name>
    <dbReference type="NCBI Taxonomy" id="708087"/>
    <lineage>
        <taxon>Bacteria</taxon>
        <taxon>Pseudomonadati</taxon>
        <taxon>Bacteroidota</taxon>
        <taxon>Cytophagia</taxon>
        <taxon>Cytophagales</taxon>
        <taxon>Cyclobacteriaceae</taxon>
        <taxon>Cyclobacterium</taxon>
    </lineage>
</organism>
<dbReference type="Pfam" id="PF13472">
    <property type="entry name" value="Lipase_GDSL_2"/>
    <property type="match status" value="1"/>
</dbReference>
<feature type="signal peptide" evidence="1">
    <location>
        <begin position="1"/>
        <end position="20"/>
    </location>
</feature>
<keyword evidence="1" id="KW-0732">Signal</keyword>
<gene>
    <name evidence="3" type="ORF">QWZ15_09065</name>
</gene>
<keyword evidence="3" id="KW-0378">Hydrolase</keyword>
<dbReference type="EC" id="3.1.-.-" evidence="3"/>
<name>A0ABT8C832_9BACT</name>
<dbReference type="RefSeq" id="WP_163384413.1">
    <property type="nucleotide sequence ID" value="NZ_JAUFQS010000007.1"/>
</dbReference>